<accession>A0ABQ7HZ48</accession>
<evidence type="ECO:0000313" key="2">
    <source>
        <dbReference type="Proteomes" id="UP001516464"/>
    </source>
</evidence>
<organism evidence="1 2">
    <name type="scientific">Astathelohania contejeani</name>
    <dbReference type="NCBI Taxonomy" id="164912"/>
    <lineage>
        <taxon>Eukaryota</taxon>
        <taxon>Fungi</taxon>
        <taxon>Fungi incertae sedis</taxon>
        <taxon>Microsporidia</taxon>
        <taxon>Astathelohaniidae</taxon>
        <taxon>Astathelohania</taxon>
    </lineage>
</organism>
<name>A0ABQ7HZ48_9MICR</name>
<protein>
    <submittedName>
        <fullName evidence="1">Uncharacterized protein</fullName>
    </submittedName>
</protein>
<sequence length="132" mass="15291">MGDMVKETEFKAIGLKITRENLATNNSQYENTATLLDGTGVYKYLGIIEDHSSNFMRESFEKVRRELLARVNKLCESYLNSKNLFKAVNEHAINLVDYYIELQPIVPAEFLKLDHEIRQALIKHKVHSKPYS</sequence>
<dbReference type="Proteomes" id="UP001516464">
    <property type="component" value="Unassembled WGS sequence"/>
</dbReference>
<reference evidence="1 2" key="1">
    <citation type="submission" date="2019-01" db="EMBL/GenBank/DDBJ databases">
        <title>Genomes sequencing and comparative genomics of infectious freshwater microsporidia, Cucumispora dikerogammari and Thelohania contejeani.</title>
        <authorList>
            <person name="Cormier A."/>
            <person name="Giraud I."/>
            <person name="Wattier R."/>
            <person name="Teixeira M."/>
            <person name="Grandjean F."/>
            <person name="Rigaud T."/>
            <person name="Cordaux R."/>
        </authorList>
    </citation>
    <scope>NUCLEOTIDE SEQUENCE [LARGE SCALE GENOMIC DNA]</scope>
    <source>
        <strain evidence="1">T1</strain>
        <tissue evidence="1">Spores</tissue>
    </source>
</reference>
<dbReference type="EMBL" id="SBIQ01000089">
    <property type="protein sequence ID" value="KAF7683405.1"/>
    <property type="molecule type" value="Genomic_DNA"/>
</dbReference>
<proteinExistence type="predicted"/>
<keyword evidence="2" id="KW-1185">Reference proteome</keyword>
<gene>
    <name evidence="1" type="ORF">TCON_1381</name>
</gene>
<comment type="caution">
    <text evidence="1">The sequence shown here is derived from an EMBL/GenBank/DDBJ whole genome shotgun (WGS) entry which is preliminary data.</text>
</comment>
<evidence type="ECO:0000313" key="1">
    <source>
        <dbReference type="EMBL" id="KAF7683405.1"/>
    </source>
</evidence>